<gene>
    <name evidence="1" type="ordered locus">Bphy_0232</name>
</gene>
<dbReference type="eggNOG" id="ENOG5032V9G">
    <property type="taxonomic scope" value="Bacteria"/>
</dbReference>
<organism evidence="1 2">
    <name type="scientific">Paraburkholderia phymatum (strain DSM 17167 / CIP 108236 / LMG 21445 / STM815)</name>
    <name type="common">Burkholderia phymatum</name>
    <dbReference type="NCBI Taxonomy" id="391038"/>
    <lineage>
        <taxon>Bacteria</taxon>
        <taxon>Pseudomonadati</taxon>
        <taxon>Pseudomonadota</taxon>
        <taxon>Betaproteobacteria</taxon>
        <taxon>Burkholderiales</taxon>
        <taxon>Burkholderiaceae</taxon>
        <taxon>Paraburkholderia</taxon>
    </lineage>
</organism>
<dbReference type="GO" id="GO:0003677">
    <property type="term" value="F:DNA binding"/>
    <property type="evidence" value="ECO:0007669"/>
    <property type="project" value="InterPro"/>
</dbReference>
<evidence type="ECO:0000313" key="1">
    <source>
        <dbReference type="EMBL" id="ACC69425.1"/>
    </source>
</evidence>
<dbReference type="EMBL" id="CP001043">
    <property type="protein sequence ID" value="ACC69425.1"/>
    <property type="molecule type" value="Genomic_DNA"/>
</dbReference>
<accession>B2JC61</accession>
<keyword evidence="2" id="KW-1185">Reference proteome</keyword>
<proteinExistence type="predicted"/>
<reference evidence="2" key="1">
    <citation type="journal article" date="2014" name="Stand. Genomic Sci.">
        <title>Complete genome sequence of Burkholderia phymatum STM815(T), a broad host range and efficient nitrogen-fixing symbiont of Mimosa species.</title>
        <authorList>
            <person name="Moulin L."/>
            <person name="Klonowska A."/>
            <person name="Caroline B."/>
            <person name="Booth K."/>
            <person name="Vriezen J.A."/>
            <person name="Melkonian R."/>
            <person name="James E.K."/>
            <person name="Young J.P."/>
            <person name="Bena G."/>
            <person name="Hauser L."/>
            <person name="Land M."/>
            <person name="Kyrpides N."/>
            <person name="Bruce D."/>
            <person name="Chain P."/>
            <person name="Copeland A."/>
            <person name="Pitluck S."/>
            <person name="Woyke T."/>
            <person name="Lizotte-Waniewski M."/>
            <person name="Bristow J."/>
            <person name="Riley M."/>
        </authorList>
    </citation>
    <scope>NUCLEOTIDE SEQUENCE [LARGE SCALE GENOMIC DNA]</scope>
    <source>
        <strain evidence="2">DSM 17167 / CIP 108236 / LMG 21445 / STM815</strain>
    </source>
</reference>
<protein>
    <submittedName>
        <fullName evidence="1">Uncharacterized protein</fullName>
    </submittedName>
</protein>
<dbReference type="InterPro" id="IPR011010">
    <property type="entry name" value="DNA_brk_join_enz"/>
</dbReference>
<sequence>MIVKLKNSQHKISRSERFAPSTINMLLTSGFLSISDESVISLKRSDARREEEKFVTFDLNNYFMPPNALFPEPVALSTRHDIVAAMLLGLDNFISRTRDSHTRTRRVSVHLIEIVMFYEAMWVRNVIVIESMTPLQFLAIANELAVGGWPEALMLNNRARRAGIREKDFEKQYAGREIKARLCTAYSHCLEYLKAQYLRYCNVDPLVDTSDTSIRKYSASRIRSWLASANLLYDAQHGYGLKDCPFPDAYALSRTLGLPEARTRNLSIGEAGKIFRVSMIWVYERAPLLLALLEEMVVEVEAAVKHRKSDIGERLPTVLQNSENRRDLENLLPFELRSLDATTHGYIQHSVRSAITGLMAACFVLLAFMNARRKSEVSHKMVGLMCGSLTVRSEALRIYEVKFYVAKTYRQRMPFYVNETTCDAIRTLEEIQALFTRIDKARLPANEITPFDEIPLFSYRRLSVAEGIGTERIWFDFHSYGRQGDAASLVREALGTATLSFGTTHIFRRMYALIFFYRYENADIVAIARQFGHVDLKSILVYLTDPASRADIESIFRTIPTETDDRRRAYMEEMADLEKEIRQVGDQKLGEEVFAILAGEPYAGGYARYVRKLHARFAQVLSFAKSSASDAVYNAVKQRGHFPRPYSHGECMLGTATNQKAARCYSIEDGHVHQEKANATTCANCRFHLTKAAYVENLEFEREQLSASMNSADPNSFETARRRRELKSLDEAIASLRSRLGMSYAQ</sequence>
<name>B2JC61_PARP8</name>
<evidence type="ECO:0000313" key="2">
    <source>
        <dbReference type="Proteomes" id="UP000001192"/>
    </source>
</evidence>
<dbReference type="Proteomes" id="UP000001192">
    <property type="component" value="Chromosome 1"/>
</dbReference>
<dbReference type="SUPFAM" id="SSF56349">
    <property type="entry name" value="DNA breaking-rejoining enzymes"/>
    <property type="match status" value="1"/>
</dbReference>
<dbReference type="AlphaFoldDB" id="B2JC61"/>
<dbReference type="STRING" id="391038.Bphy_0232"/>
<dbReference type="KEGG" id="bph:Bphy_0232"/>
<dbReference type="HOGENOM" id="CLU_384417_0_0_4"/>